<gene>
    <name evidence="5" type="ORF">FH972_020996</name>
</gene>
<dbReference type="InterPro" id="IPR045078">
    <property type="entry name" value="TST/MPST-like"/>
</dbReference>
<dbReference type="FunFam" id="3.40.250.10:FF:000001">
    <property type="entry name" value="Sulfurtransferase"/>
    <property type="match status" value="1"/>
</dbReference>
<dbReference type="OrthoDB" id="270167at2759"/>
<evidence type="ECO:0000256" key="2">
    <source>
        <dbReference type="ARBA" id="ARBA00022737"/>
    </source>
</evidence>
<proteinExistence type="predicted"/>
<dbReference type="CDD" id="cd01449">
    <property type="entry name" value="TST_Repeat_2"/>
    <property type="match status" value="1"/>
</dbReference>
<dbReference type="CDD" id="cd01448">
    <property type="entry name" value="TST_Repeat_1"/>
    <property type="match status" value="1"/>
</dbReference>
<dbReference type="Pfam" id="PF00581">
    <property type="entry name" value="Rhodanese"/>
    <property type="match status" value="1"/>
</dbReference>
<feature type="domain" description="Rhodanese" evidence="4">
    <location>
        <begin position="228"/>
        <end position="345"/>
    </location>
</feature>
<dbReference type="EMBL" id="VIBQ01000009">
    <property type="protein sequence ID" value="KAB8336685.1"/>
    <property type="molecule type" value="Genomic_DNA"/>
</dbReference>
<accession>A0A5N6KNM0</accession>
<dbReference type="GO" id="GO:0005739">
    <property type="term" value="C:mitochondrion"/>
    <property type="evidence" value="ECO:0007669"/>
    <property type="project" value="TreeGrafter"/>
</dbReference>
<keyword evidence="2" id="KW-0677">Repeat</keyword>
<evidence type="ECO:0000313" key="5">
    <source>
        <dbReference type="EMBL" id="KAB8336685.1"/>
    </source>
</evidence>
<dbReference type="InterPro" id="IPR036873">
    <property type="entry name" value="Rhodanese-like_dom_sf"/>
</dbReference>
<evidence type="ECO:0000256" key="1">
    <source>
        <dbReference type="ARBA" id="ARBA00022679"/>
    </source>
</evidence>
<evidence type="ECO:0000259" key="4">
    <source>
        <dbReference type="PROSITE" id="PS50206"/>
    </source>
</evidence>
<dbReference type="GO" id="GO:0004792">
    <property type="term" value="F:thiosulfate-cyanide sulfurtransferase activity"/>
    <property type="evidence" value="ECO:0007669"/>
    <property type="project" value="TreeGrafter"/>
</dbReference>
<evidence type="ECO:0000256" key="3">
    <source>
        <dbReference type="SAM" id="MobiDB-lite"/>
    </source>
</evidence>
<reference evidence="5 6" key="1">
    <citation type="submission" date="2019-06" db="EMBL/GenBank/DDBJ databases">
        <title>A chromosomal-level reference genome of Carpinus fangiana (Coryloideae, Betulaceae).</title>
        <authorList>
            <person name="Yang X."/>
            <person name="Wang Z."/>
            <person name="Zhang L."/>
            <person name="Hao G."/>
            <person name="Liu J."/>
            <person name="Yang Y."/>
        </authorList>
    </citation>
    <scope>NUCLEOTIDE SEQUENCE [LARGE SCALE GENOMIC DNA]</scope>
    <source>
        <strain evidence="5">Cfa_2016G</strain>
        <tissue evidence="5">Leaf</tissue>
    </source>
</reference>
<sequence length="350" mass="38212">MICGLRTLPRSTLLSSRLNSSFQCRAMSSSLLPPRYILTPHELHTALSQQKRDTSPRIIPVHAAWFMPNDPAHRTGASSFNSLRIPGARFFDLDVIKHPDSPYPHMLPTPAVFADAMQTLGISPNDTVVCYDSEEVGLFSAPRAAWTFRQMAHPGSVHVLDNFKVWTEAALPIASGPETADAESSEYEIAPKSVTKYDAPAASSVAQQYVDYEHVRLWAKRQVDGPREDVEPTLIDARPAGRFDGSAPEPRPGLPSGHVPGSVSVPFTSVLDPTTKTILPKERLVEVFKKAGVSKDNPAISACGTGVTAAIIDLALMRAGWTDDERKLYDGSWTEWAQRATEAEGLIVKS</sequence>
<feature type="domain" description="Rhodanese" evidence="4">
    <location>
        <begin position="84"/>
        <end position="175"/>
    </location>
</feature>
<comment type="caution">
    <text evidence="5">The sequence shown here is derived from an EMBL/GenBank/DDBJ whole genome shotgun (WGS) entry which is preliminary data.</text>
</comment>
<dbReference type="SMART" id="SM00450">
    <property type="entry name" value="RHOD"/>
    <property type="match status" value="2"/>
</dbReference>
<feature type="region of interest" description="Disordered" evidence="3">
    <location>
        <begin position="238"/>
        <end position="260"/>
    </location>
</feature>
<dbReference type="SUPFAM" id="SSF52821">
    <property type="entry name" value="Rhodanese/Cell cycle control phosphatase"/>
    <property type="match status" value="2"/>
</dbReference>
<protein>
    <recommendedName>
        <fullName evidence="4">Rhodanese domain-containing protein</fullName>
    </recommendedName>
</protein>
<keyword evidence="6" id="KW-1185">Reference proteome</keyword>
<dbReference type="PANTHER" id="PTHR11364">
    <property type="entry name" value="THIOSULFATE SULFERTANSFERASE"/>
    <property type="match status" value="1"/>
</dbReference>
<dbReference type="InterPro" id="IPR001763">
    <property type="entry name" value="Rhodanese-like_dom"/>
</dbReference>
<organism evidence="5 6">
    <name type="scientific">Carpinus fangiana</name>
    <dbReference type="NCBI Taxonomy" id="176857"/>
    <lineage>
        <taxon>Eukaryota</taxon>
        <taxon>Viridiplantae</taxon>
        <taxon>Streptophyta</taxon>
        <taxon>Embryophyta</taxon>
        <taxon>Tracheophyta</taxon>
        <taxon>Spermatophyta</taxon>
        <taxon>Magnoliopsida</taxon>
        <taxon>eudicotyledons</taxon>
        <taxon>Gunneridae</taxon>
        <taxon>Pentapetalae</taxon>
        <taxon>rosids</taxon>
        <taxon>fabids</taxon>
        <taxon>Fagales</taxon>
        <taxon>Betulaceae</taxon>
        <taxon>Carpinus</taxon>
    </lineage>
</organism>
<dbReference type="PANTHER" id="PTHR11364:SF27">
    <property type="entry name" value="SULFURTRANSFERASE"/>
    <property type="match status" value="1"/>
</dbReference>
<name>A0A5N6KNM0_9ROSI</name>
<keyword evidence="1" id="KW-0808">Transferase</keyword>
<dbReference type="Gene3D" id="3.40.250.10">
    <property type="entry name" value="Rhodanese-like domain"/>
    <property type="match status" value="2"/>
</dbReference>
<evidence type="ECO:0000313" key="6">
    <source>
        <dbReference type="Proteomes" id="UP000327013"/>
    </source>
</evidence>
<dbReference type="Proteomes" id="UP000327013">
    <property type="component" value="Unassembled WGS sequence"/>
</dbReference>
<dbReference type="PROSITE" id="PS50206">
    <property type="entry name" value="RHODANESE_3"/>
    <property type="match status" value="2"/>
</dbReference>
<dbReference type="AlphaFoldDB" id="A0A5N6KNM0"/>